<gene>
    <name evidence="1" type="ORF">UF10_08515</name>
</gene>
<accession>A0A2P7PYU9</accession>
<dbReference type="Proteomes" id="UP000241434">
    <property type="component" value="Unassembled WGS sequence"/>
</dbReference>
<evidence type="ECO:0000313" key="2">
    <source>
        <dbReference type="Proteomes" id="UP000241434"/>
    </source>
</evidence>
<organism evidence="1 2">
    <name type="scientific">Peptostreptococcus russellii</name>
    <dbReference type="NCBI Taxonomy" id="215200"/>
    <lineage>
        <taxon>Bacteria</taxon>
        <taxon>Bacillati</taxon>
        <taxon>Bacillota</taxon>
        <taxon>Clostridia</taxon>
        <taxon>Peptostreptococcales</taxon>
        <taxon>Peptostreptococcaceae</taxon>
        <taxon>Peptostreptococcus</taxon>
    </lineage>
</organism>
<comment type="caution">
    <text evidence="1">The sequence shown here is derived from an EMBL/GenBank/DDBJ whole genome shotgun (WGS) entry which is preliminary data.</text>
</comment>
<keyword evidence="2" id="KW-1185">Reference proteome</keyword>
<dbReference type="AlphaFoldDB" id="A0A2P7PYU9"/>
<dbReference type="InterPro" id="IPR024218">
    <property type="entry name" value="DUF3867"/>
</dbReference>
<evidence type="ECO:0000313" key="1">
    <source>
        <dbReference type="EMBL" id="PSJ30892.1"/>
    </source>
</evidence>
<name>A0A2P7PYU9_9FIRM</name>
<reference evidence="1" key="1">
    <citation type="thesis" date="2015" institute="Rutgers" country="The State University of New Jersey, 14 College Farm Rd., New Brunswick, NJ, USA">
        <title>Ammonia toxicity in bacteria and its implications for treatment of and resource recovery from highly nitrogenous organic wastes.</title>
        <authorList>
            <person name="Luther A.K."/>
        </authorList>
    </citation>
    <scope>NUCLEOTIDE SEQUENCE</scope>
    <source>
        <strain evidence="1">RT-10B</strain>
    </source>
</reference>
<proteinExistence type="predicted"/>
<protein>
    <submittedName>
        <fullName evidence="1">Uncharacterized protein</fullName>
    </submittedName>
</protein>
<dbReference type="OrthoDB" id="1754214at2"/>
<dbReference type="RefSeq" id="WP_106777386.1">
    <property type="nucleotide sequence ID" value="NZ_JYGE01000007.1"/>
</dbReference>
<dbReference type="Pfam" id="PF12983">
    <property type="entry name" value="DUF3867"/>
    <property type="match status" value="1"/>
</dbReference>
<dbReference type="EMBL" id="JYGE01000007">
    <property type="protein sequence ID" value="PSJ30892.1"/>
    <property type="molecule type" value="Genomic_DNA"/>
</dbReference>
<sequence>MSDEKIIKFGKLQEKWDEQEVDKFEEFLNMMMEDVVTGSISISEFTAKMSKYQLDNNISNEKLMELQKKLLQKMGIDIDINDFNKQMEILEGLENNSENSDSKEKDKNRFDTKKIKEIAFFDFYKDKIENKKIPEFHLKTEKNDLTMFMEEDKIIIITEGKIDFADDELNGVITDYRECIHGSLKIIACEATKIYEYH</sequence>